<protein>
    <recommendedName>
        <fullName evidence="3">RiboL-PSP-HEPN domain-containing protein</fullName>
    </recommendedName>
</protein>
<keyword evidence="2" id="KW-1185">Reference proteome</keyword>
<dbReference type="RefSeq" id="WP_126787728.1">
    <property type="nucleotide sequence ID" value="NZ_PIPN01000001.1"/>
</dbReference>
<sequence>MSHEWKLSDMEQEFYIYIARVGSGDALYPLKVLELTVEGCQGILDEFLSNFKNILEAVSVPFHVGLFTASMSQVRLTEKLLHKARDEGCRDSFSVATYLMNNKSYTAGIESVIPSFQKLESHGILSAQFETLYKIAAIRFYGCLEEFSKQVLKLIVANDISCLDTLSAKDIRIGKSKCETLKARILQSQQELSMTIDQAYDEEVLNKGYSLEQYSNIFNELIGANFAGASIDSIKKLESSRHLFVHRSSLIDKKYIDETGCNQSLGESLKLPANYMYEWQNSLISYVKELILKTSVKFS</sequence>
<proteinExistence type="predicted"/>
<evidence type="ECO:0000313" key="2">
    <source>
        <dbReference type="Proteomes" id="UP000287410"/>
    </source>
</evidence>
<dbReference type="EMBL" id="PIPN01000001">
    <property type="protein sequence ID" value="RUO31618.1"/>
    <property type="molecule type" value="Genomic_DNA"/>
</dbReference>
<dbReference type="Proteomes" id="UP000287410">
    <property type="component" value="Unassembled WGS sequence"/>
</dbReference>
<accession>A0ABY0C1V2</accession>
<evidence type="ECO:0008006" key="3">
    <source>
        <dbReference type="Google" id="ProtNLM"/>
    </source>
</evidence>
<evidence type="ECO:0000313" key="1">
    <source>
        <dbReference type="EMBL" id="RUO31618.1"/>
    </source>
</evidence>
<comment type="caution">
    <text evidence="1">The sequence shown here is derived from an EMBL/GenBank/DDBJ whole genome shotgun (WGS) entry which is preliminary data.</text>
</comment>
<reference evidence="1 2" key="1">
    <citation type="journal article" date="2018" name="Front. Microbiol.">
        <title>Genome-Based Analysis Reveals the Taxonomy and Diversity of the Family Idiomarinaceae.</title>
        <authorList>
            <person name="Liu Y."/>
            <person name="Lai Q."/>
            <person name="Shao Z."/>
        </authorList>
    </citation>
    <scope>NUCLEOTIDE SEQUENCE [LARGE SCALE GENOMIC DNA]</scope>
    <source>
        <strain evidence="1 2">GBSy1</strain>
    </source>
</reference>
<gene>
    <name evidence="1" type="ORF">CWE12_01060</name>
</gene>
<organism evidence="1 2">
    <name type="scientific">Aliidiomarina sedimenti</name>
    <dbReference type="NCBI Taxonomy" id="1933879"/>
    <lineage>
        <taxon>Bacteria</taxon>
        <taxon>Pseudomonadati</taxon>
        <taxon>Pseudomonadota</taxon>
        <taxon>Gammaproteobacteria</taxon>
        <taxon>Alteromonadales</taxon>
        <taxon>Idiomarinaceae</taxon>
        <taxon>Aliidiomarina</taxon>
    </lineage>
</organism>
<name>A0ABY0C1V2_9GAMM</name>